<name>A0A542ZRI2_9ACTN</name>
<comment type="caution">
    <text evidence="1">The sequence shown here is derived from an EMBL/GenBank/DDBJ whole genome shotgun (WGS) entry which is preliminary data.</text>
</comment>
<reference evidence="1 2" key="1">
    <citation type="submission" date="2019-06" db="EMBL/GenBank/DDBJ databases">
        <title>Sequencing the genomes of 1000 actinobacteria strains.</title>
        <authorList>
            <person name="Klenk H.-P."/>
        </authorList>
    </citation>
    <scope>NUCLEOTIDE SEQUENCE [LARGE SCALE GENOMIC DNA]</scope>
    <source>
        <strain evidence="1 2">DSM 8251</strain>
    </source>
</reference>
<dbReference type="AlphaFoldDB" id="A0A542ZRI2"/>
<organism evidence="1 2">
    <name type="scientific">Propioniferax innocua</name>
    <dbReference type="NCBI Taxonomy" id="1753"/>
    <lineage>
        <taxon>Bacteria</taxon>
        <taxon>Bacillati</taxon>
        <taxon>Actinomycetota</taxon>
        <taxon>Actinomycetes</taxon>
        <taxon>Propionibacteriales</taxon>
        <taxon>Propionibacteriaceae</taxon>
        <taxon>Propioniferax</taxon>
    </lineage>
</organism>
<keyword evidence="2" id="KW-1185">Reference proteome</keyword>
<evidence type="ECO:0000313" key="1">
    <source>
        <dbReference type="EMBL" id="TQL62964.1"/>
    </source>
</evidence>
<sequence length="129" mass="13704">MSAGELSPGQIENLKRAIRDAEESSEVTFSLFLGPAEGDPHLHARALHSRLESPEESVLILCDPTSRALEIVTGRIAGRSVSDDQANLAAVSMSGDFAAGNILGGLEKGIRQLGESARKPPKLHAYSEQ</sequence>
<gene>
    <name evidence="1" type="ORF">FB460_0758</name>
</gene>
<dbReference type="Pfam" id="PF17174">
    <property type="entry name" value="DUF5130"/>
    <property type="match status" value="1"/>
</dbReference>
<dbReference type="Gene3D" id="3.10.310.50">
    <property type="match status" value="1"/>
</dbReference>
<accession>A0A542ZRI2</accession>
<protein>
    <submittedName>
        <fullName evidence="1">Uncharacterized protein DUF5130</fullName>
    </submittedName>
</protein>
<dbReference type="Proteomes" id="UP000316196">
    <property type="component" value="Unassembled WGS sequence"/>
</dbReference>
<dbReference type="EMBL" id="VFOR01000001">
    <property type="protein sequence ID" value="TQL62964.1"/>
    <property type="molecule type" value="Genomic_DNA"/>
</dbReference>
<dbReference type="InterPro" id="IPR033437">
    <property type="entry name" value="DUF5130"/>
</dbReference>
<dbReference type="RefSeq" id="WP_170209931.1">
    <property type="nucleotide sequence ID" value="NZ_BAAAMD010000001.1"/>
</dbReference>
<proteinExistence type="predicted"/>
<evidence type="ECO:0000313" key="2">
    <source>
        <dbReference type="Proteomes" id="UP000316196"/>
    </source>
</evidence>